<protein>
    <submittedName>
        <fullName evidence="1">Uncharacterized protein</fullName>
    </submittedName>
</protein>
<organism evidence="1 2">
    <name type="scientific">Paenibacillus tianjinensis</name>
    <dbReference type="NCBI Taxonomy" id="2810347"/>
    <lineage>
        <taxon>Bacteria</taxon>
        <taxon>Bacillati</taxon>
        <taxon>Bacillota</taxon>
        <taxon>Bacilli</taxon>
        <taxon>Bacillales</taxon>
        <taxon>Paenibacillaceae</taxon>
        <taxon>Paenibacillus</taxon>
    </lineage>
</organism>
<keyword evidence="2" id="KW-1185">Reference proteome</keyword>
<dbReference type="Proteomes" id="UP000663452">
    <property type="component" value="Chromosome"/>
</dbReference>
<sequence>MNDVKYNKIARINVYGKSEEEYNNIRAEITKDIKDNKIKIYNTDMGCFGDYRGWGNYCLPNIPYEKALEYAEKFDLAIDLEKDIIQKEELLSLEVGQKIQYTIDSFFGMNTYKGTVYAKNEDSITVRLYRSKSKGHTLKVGNVGKIVSGW</sequence>
<dbReference type="EMBL" id="CP070969">
    <property type="protein sequence ID" value="QSF43502.1"/>
    <property type="molecule type" value="Genomic_DNA"/>
</dbReference>
<proteinExistence type="predicted"/>
<reference evidence="1 2" key="1">
    <citation type="submission" date="2021-02" db="EMBL/GenBank/DDBJ databases">
        <title>Paenibacillus tianjinensis sp. nov.</title>
        <authorList>
            <person name="Liu H."/>
        </authorList>
    </citation>
    <scope>NUCLEOTIDE SEQUENCE [LARGE SCALE GENOMIC DNA]</scope>
    <source>
        <strain evidence="1 2">TB2019</strain>
    </source>
</reference>
<evidence type="ECO:0000313" key="2">
    <source>
        <dbReference type="Proteomes" id="UP000663452"/>
    </source>
</evidence>
<evidence type="ECO:0000313" key="1">
    <source>
        <dbReference type="EMBL" id="QSF43502.1"/>
    </source>
</evidence>
<name>A0ABX7LBY2_9BACL</name>
<accession>A0ABX7LBY2</accession>
<dbReference type="RefSeq" id="WP_206101135.1">
    <property type="nucleotide sequence ID" value="NZ_CP070969.1"/>
</dbReference>
<gene>
    <name evidence="1" type="ORF">JRJ22_19765</name>
</gene>